<evidence type="ECO:0000256" key="4">
    <source>
        <dbReference type="ARBA" id="ARBA00007495"/>
    </source>
</evidence>
<dbReference type="SUPFAM" id="SSF57180">
    <property type="entry name" value="Cellulose-binding domain"/>
    <property type="match status" value="1"/>
</dbReference>
<evidence type="ECO:0000259" key="15">
    <source>
        <dbReference type="PROSITE" id="PS51760"/>
    </source>
</evidence>
<evidence type="ECO:0000313" key="16">
    <source>
        <dbReference type="EMBL" id="KAB8304329.1"/>
    </source>
</evidence>
<gene>
    <name evidence="16" type="ORF">EYC80_003739</name>
</gene>
<feature type="chain" id="PRO_5025022184" description="Beta-xylanase" evidence="13">
    <location>
        <begin position="18"/>
        <end position="507"/>
    </location>
</feature>
<dbReference type="PANTHER" id="PTHR31490">
    <property type="entry name" value="GLYCOSYL HYDROLASE"/>
    <property type="match status" value="1"/>
</dbReference>
<dbReference type="GO" id="GO:0030248">
    <property type="term" value="F:cellulose binding"/>
    <property type="evidence" value="ECO:0007669"/>
    <property type="project" value="InterPro"/>
</dbReference>
<dbReference type="SMART" id="SM00633">
    <property type="entry name" value="Glyco_10"/>
    <property type="match status" value="1"/>
</dbReference>
<dbReference type="InterPro" id="IPR044846">
    <property type="entry name" value="GH10"/>
</dbReference>
<dbReference type="PANTHER" id="PTHR31490:SF35">
    <property type="entry name" value="ENDO-1,4-BETA-XYLANASE"/>
    <property type="match status" value="1"/>
</dbReference>
<comment type="subcellular location">
    <subcellularLocation>
        <location evidence="2">Secreted</location>
    </subcellularLocation>
</comment>
<keyword evidence="17" id="KW-1185">Reference proteome</keyword>
<dbReference type="PROSITE" id="PS51164">
    <property type="entry name" value="CBM1_2"/>
    <property type="match status" value="1"/>
</dbReference>
<keyword evidence="11" id="KW-0326">Glycosidase</keyword>
<dbReference type="InterPro" id="IPR035971">
    <property type="entry name" value="CBD_sf"/>
</dbReference>
<evidence type="ECO:0000256" key="1">
    <source>
        <dbReference type="ARBA" id="ARBA00000681"/>
    </source>
</evidence>
<keyword evidence="5" id="KW-0964">Secreted</keyword>
<dbReference type="GO" id="GO:0005576">
    <property type="term" value="C:extracellular region"/>
    <property type="evidence" value="ECO:0007669"/>
    <property type="project" value="UniProtKB-SubCell"/>
</dbReference>
<dbReference type="PRINTS" id="PR00134">
    <property type="entry name" value="GLHYDRLASE10"/>
</dbReference>
<dbReference type="EC" id="3.2.1.8" evidence="11"/>
<evidence type="ECO:0000256" key="9">
    <source>
        <dbReference type="ARBA" id="ARBA00023277"/>
    </source>
</evidence>
<feature type="domain" description="GH10" evidence="15">
    <location>
        <begin position="22"/>
        <end position="333"/>
    </location>
</feature>
<dbReference type="Pfam" id="PF00734">
    <property type="entry name" value="CBM_1"/>
    <property type="match status" value="1"/>
</dbReference>
<evidence type="ECO:0000256" key="5">
    <source>
        <dbReference type="ARBA" id="ARBA00022525"/>
    </source>
</evidence>
<accession>A0A5N6KMH2</accession>
<sequence>MLVSNLITLAVLPSAYGQLNTLAKAAGLKYFGSSTDNNELTDTEYVAILSNSSEFGQITPGNKQKWDSIEPSQNTFSYTKGDVVVDFAEKNNQILRCHNLVWYNQLPSWVTSGTWTNATLIDVLKNHIKNEVTYYKGKCYAWDVVNEAFNDDGTWRSFAFYDTIGPEYIPIAFETAALYDPDVKLYYNDYNIESAGAKATSALNLVKSLKARGIKIDGVGLQAHFIVGSTASESSLATTLKSFTALDVEVAYTELDIRFSSLPPTTAGLAQQGVDYANTVKACLSVDGCIGITIWDFTDKYSWIPSTFSGQGDACLWFANYTLHPAYNNVVAALSSAAGTKPVTSTTVLSTSATSTVKVSASSAVATSSSSVSATKSSAPSVPAVKPVLVSSAAVSSTVISSSSVAPVAPSASASASASASSAAVISVSSTAAAAAASTAPASSSTTLRKCTKTTSSTSTTSTAASSGGAVPLYGQCGGANWTGSTTCASGSTCKVQNPFYSQCVSS</sequence>
<organism evidence="16 17">
    <name type="scientific">Monilinia laxa</name>
    <name type="common">Brown rot fungus</name>
    <name type="synonym">Sclerotinia laxa</name>
    <dbReference type="NCBI Taxonomy" id="61186"/>
    <lineage>
        <taxon>Eukaryota</taxon>
        <taxon>Fungi</taxon>
        <taxon>Dikarya</taxon>
        <taxon>Ascomycota</taxon>
        <taxon>Pezizomycotina</taxon>
        <taxon>Leotiomycetes</taxon>
        <taxon>Helotiales</taxon>
        <taxon>Sclerotiniaceae</taxon>
        <taxon>Monilinia</taxon>
    </lineage>
</organism>
<dbReference type="Proteomes" id="UP000326757">
    <property type="component" value="Unassembled WGS sequence"/>
</dbReference>
<dbReference type="SMART" id="SM00236">
    <property type="entry name" value="fCBD"/>
    <property type="match status" value="1"/>
</dbReference>
<protein>
    <recommendedName>
        <fullName evidence="11">Beta-xylanase</fullName>
        <ecNumber evidence="11">3.2.1.8</ecNumber>
    </recommendedName>
</protein>
<keyword evidence="6" id="KW-0858">Xylan degradation</keyword>
<dbReference type="GO" id="GO:0031176">
    <property type="term" value="F:endo-1,4-beta-xylanase activity"/>
    <property type="evidence" value="ECO:0007669"/>
    <property type="project" value="UniProtKB-EC"/>
</dbReference>
<dbReference type="InterPro" id="IPR001000">
    <property type="entry name" value="GH10_dom"/>
</dbReference>
<evidence type="ECO:0000256" key="13">
    <source>
        <dbReference type="SAM" id="SignalP"/>
    </source>
</evidence>
<feature type="domain" description="CBM1" evidence="14">
    <location>
        <begin position="469"/>
        <end position="505"/>
    </location>
</feature>
<comment type="catalytic activity">
    <reaction evidence="1 11">
        <text>Endohydrolysis of (1-&gt;4)-beta-D-xylosidic linkages in xylans.</text>
        <dbReference type="EC" id="3.2.1.8"/>
    </reaction>
</comment>
<feature type="signal peptide" evidence="13">
    <location>
        <begin position="1"/>
        <end position="17"/>
    </location>
</feature>
<comment type="caution">
    <text evidence="16">The sequence shown here is derived from an EMBL/GenBank/DDBJ whole genome shotgun (WGS) entry which is preliminary data.</text>
</comment>
<evidence type="ECO:0000256" key="2">
    <source>
        <dbReference type="ARBA" id="ARBA00004613"/>
    </source>
</evidence>
<dbReference type="GO" id="GO:0045493">
    <property type="term" value="P:xylan catabolic process"/>
    <property type="evidence" value="ECO:0007669"/>
    <property type="project" value="UniProtKB-KW"/>
</dbReference>
<dbReference type="OrthoDB" id="3055998at2759"/>
<evidence type="ECO:0000256" key="7">
    <source>
        <dbReference type="ARBA" id="ARBA00022729"/>
    </source>
</evidence>
<dbReference type="AlphaFoldDB" id="A0A5N6KMH2"/>
<keyword evidence="7 13" id="KW-0732">Signal</keyword>
<dbReference type="InterPro" id="IPR000254">
    <property type="entry name" value="CBD"/>
</dbReference>
<dbReference type="PROSITE" id="PS51760">
    <property type="entry name" value="GH10_2"/>
    <property type="match status" value="1"/>
</dbReference>
<reference evidence="16 17" key="1">
    <citation type="submission" date="2019-06" db="EMBL/GenBank/DDBJ databases">
        <title>Genome Sequence of the Brown Rot Fungal Pathogen Monilinia laxa.</title>
        <authorList>
            <person name="De Miccolis Angelini R.M."/>
            <person name="Landi L."/>
            <person name="Abate D."/>
            <person name="Pollastro S."/>
            <person name="Romanazzi G."/>
            <person name="Faretra F."/>
        </authorList>
    </citation>
    <scope>NUCLEOTIDE SEQUENCE [LARGE SCALE GENOMIC DNA]</scope>
    <source>
        <strain evidence="16 17">Mlax316</strain>
    </source>
</reference>
<evidence type="ECO:0000259" key="14">
    <source>
        <dbReference type="PROSITE" id="PS51164"/>
    </source>
</evidence>
<keyword evidence="8 11" id="KW-0378">Hydrolase</keyword>
<keyword evidence="9 11" id="KW-0119">Carbohydrate metabolism</keyword>
<evidence type="ECO:0000313" key="17">
    <source>
        <dbReference type="Proteomes" id="UP000326757"/>
    </source>
</evidence>
<evidence type="ECO:0000256" key="11">
    <source>
        <dbReference type="RuleBase" id="RU361174"/>
    </source>
</evidence>
<feature type="region of interest" description="Disordered" evidence="12">
    <location>
        <begin position="448"/>
        <end position="467"/>
    </location>
</feature>
<dbReference type="SUPFAM" id="SSF51445">
    <property type="entry name" value="(Trans)glycosidases"/>
    <property type="match status" value="1"/>
</dbReference>
<evidence type="ECO:0000256" key="6">
    <source>
        <dbReference type="ARBA" id="ARBA00022651"/>
    </source>
</evidence>
<dbReference type="EMBL" id="VIGI01000001">
    <property type="protein sequence ID" value="KAB8304329.1"/>
    <property type="molecule type" value="Genomic_DNA"/>
</dbReference>
<comment type="pathway">
    <text evidence="3">Glycan degradation; xylan degradation.</text>
</comment>
<dbReference type="Pfam" id="PF00331">
    <property type="entry name" value="Glyco_hydro_10"/>
    <property type="match status" value="1"/>
</dbReference>
<keyword evidence="10 11" id="KW-0624">Polysaccharide degradation</keyword>
<evidence type="ECO:0000256" key="8">
    <source>
        <dbReference type="ARBA" id="ARBA00022801"/>
    </source>
</evidence>
<proteinExistence type="inferred from homology"/>
<dbReference type="Gene3D" id="3.20.20.80">
    <property type="entry name" value="Glycosidases"/>
    <property type="match status" value="1"/>
</dbReference>
<comment type="similarity">
    <text evidence="4 11">Belongs to the glycosyl hydrolase 10 (cellulase F) family.</text>
</comment>
<evidence type="ECO:0000256" key="10">
    <source>
        <dbReference type="ARBA" id="ARBA00023326"/>
    </source>
</evidence>
<evidence type="ECO:0000256" key="3">
    <source>
        <dbReference type="ARBA" id="ARBA00004851"/>
    </source>
</evidence>
<dbReference type="PROSITE" id="PS00562">
    <property type="entry name" value="CBM1_1"/>
    <property type="match status" value="1"/>
</dbReference>
<dbReference type="InterPro" id="IPR017853">
    <property type="entry name" value="GH"/>
</dbReference>
<name>A0A5N6KMH2_MONLA</name>
<evidence type="ECO:0000256" key="12">
    <source>
        <dbReference type="SAM" id="MobiDB-lite"/>
    </source>
</evidence>